<comment type="caution">
    <text evidence="3">The sequence shown here is derived from an EMBL/GenBank/DDBJ whole genome shotgun (WGS) entry which is preliminary data.</text>
</comment>
<keyword evidence="4" id="KW-1185">Reference proteome</keyword>
<proteinExistence type="predicted"/>
<protein>
    <recommendedName>
        <fullName evidence="2">Aminotransferase-like plant mobile domain-containing protein</fullName>
    </recommendedName>
</protein>
<feature type="compositionally biased region" description="Basic and acidic residues" evidence="1">
    <location>
        <begin position="599"/>
        <end position="651"/>
    </location>
</feature>
<dbReference type="OrthoDB" id="685831at2759"/>
<feature type="compositionally biased region" description="Polar residues" evidence="1">
    <location>
        <begin position="482"/>
        <end position="495"/>
    </location>
</feature>
<dbReference type="GO" id="GO:0010073">
    <property type="term" value="P:meristem maintenance"/>
    <property type="evidence" value="ECO:0007669"/>
    <property type="project" value="InterPro"/>
</dbReference>
<name>A0A835ACT8_9POAL</name>
<dbReference type="Proteomes" id="UP000636709">
    <property type="component" value="Unassembled WGS sequence"/>
</dbReference>
<dbReference type="Pfam" id="PF10536">
    <property type="entry name" value="PMD"/>
    <property type="match status" value="1"/>
</dbReference>
<accession>A0A835ACT8</accession>
<dbReference type="CDD" id="cd22249">
    <property type="entry name" value="UDM1_RNF168_RNF169-like"/>
    <property type="match status" value="1"/>
</dbReference>
<evidence type="ECO:0000259" key="2">
    <source>
        <dbReference type="Pfam" id="PF10536"/>
    </source>
</evidence>
<dbReference type="EMBL" id="JACEFO010002629">
    <property type="protein sequence ID" value="KAF8653061.1"/>
    <property type="molecule type" value="Genomic_DNA"/>
</dbReference>
<gene>
    <name evidence="3" type="ORF">HU200_062500</name>
</gene>
<reference evidence="3" key="1">
    <citation type="submission" date="2020-07" db="EMBL/GenBank/DDBJ databases">
        <title>Genome sequence and genetic diversity analysis of an under-domesticated orphan crop, white fonio (Digitaria exilis).</title>
        <authorList>
            <person name="Bennetzen J.L."/>
            <person name="Chen S."/>
            <person name="Ma X."/>
            <person name="Wang X."/>
            <person name="Yssel A.E.J."/>
            <person name="Chaluvadi S.R."/>
            <person name="Johnson M."/>
            <person name="Gangashetty P."/>
            <person name="Hamidou F."/>
            <person name="Sanogo M.D."/>
            <person name="Zwaenepoel A."/>
            <person name="Wallace J."/>
            <person name="Van De Peer Y."/>
            <person name="Van Deynze A."/>
        </authorList>
    </citation>
    <scope>NUCLEOTIDE SEQUENCE</scope>
    <source>
        <tissue evidence="3">Leaves</tissue>
    </source>
</reference>
<feature type="region of interest" description="Disordered" evidence="1">
    <location>
        <begin position="453"/>
        <end position="495"/>
    </location>
</feature>
<dbReference type="AlphaFoldDB" id="A0A835ACT8"/>
<dbReference type="PANTHER" id="PTHR46033">
    <property type="entry name" value="PROTEIN MAIN-LIKE 2"/>
    <property type="match status" value="1"/>
</dbReference>
<dbReference type="PANTHER" id="PTHR46033:SF78">
    <property type="entry name" value="OS06G0232700 PROTEIN"/>
    <property type="match status" value="1"/>
</dbReference>
<feature type="domain" description="Aminotransferase-like plant mobile" evidence="2">
    <location>
        <begin position="44"/>
        <end position="320"/>
    </location>
</feature>
<evidence type="ECO:0000313" key="3">
    <source>
        <dbReference type="EMBL" id="KAF8653061.1"/>
    </source>
</evidence>
<evidence type="ECO:0000313" key="4">
    <source>
        <dbReference type="Proteomes" id="UP000636709"/>
    </source>
</evidence>
<feature type="region of interest" description="Disordered" evidence="1">
    <location>
        <begin position="599"/>
        <end position="659"/>
    </location>
</feature>
<dbReference type="InterPro" id="IPR019557">
    <property type="entry name" value="AminoTfrase-like_pln_mobile"/>
</dbReference>
<dbReference type="InterPro" id="IPR044824">
    <property type="entry name" value="MAIN-like"/>
</dbReference>
<organism evidence="3 4">
    <name type="scientific">Digitaria exilis</name>
    <dbReference type="NCBI Taxonomy" id="1010633"/>
    <lineage>
        <taxon>Eukaryota</taxon>
        <taxon>Viridiplantae</taxon>
        <taxon>Streptophyta</taxon>
        <taxon>Embryophyta</taxon>
        <taxon>Tracheophyta</taxon>
        <taxon>Spermatophyta</taxon>
        <taxon>Magnoliopsida</taxon>
        <taxon>Liliopsida</taxon>
        <taxon>Poales</taxon>
        <taxon>Poaceae</taxon>
        <taxon>PACMAD clade</taxon>
        <taxon>Panicoideae</taxon>
        <taxon>Panicodae</taxon>
        <taxon>Paniceae</taxon>
        <taxon>Anthephorinae</taxon>
        <taxon>Digitaria</taxon>
    </lineage>
</organism>
<sequence length="659" mass="75178">MASLELIDPTIDDKHRSRLVGDALPPALRLRTHDECWRLDARWLPSLRFTVDRALLSALVDRWRPETHSFHLPVGEMTPTLQDVSMLMALPLAGQPVVAEAMAPDWRQQLLQRFQGVLEPVQGQPAQVEFSNKNGPTKAWLLQFQADRLAADAEDWRVRRHLEAYLLWLFGWVLFTSSHHDSVDKHLIPYAQQIADAPLDAVPQFSWGSAVLAATYRALCDACTRRSQAGTLAGCPLLLMLWSFERFDIGRPELSSYEDYEEAMYQVDAFGNRDPIDAPTMGSIWTKRNVRRLTYPGFVAAFDQLRPERVRWTPYTLGLVADRASLGLSHLCYRDSIWWYTKKCLLFDIFFGVSWVVTSTPRQQLDPSHMCFPVPATPEPHEATIRDTFASEPAAAFHALTDVCNDVGEELFLFADRVEADPPRIARTELASGLRRLAQRAVHAVKRASCMTTRDPVVPPDTMPAPWSSTTGAPSRARGDWSWQQSPQTDLASGSSGSFFQDDWMLPEGFDNIGLSQMPGAPPPTQPTQHDYCTPVQERPNRGQPPQRFTFPSNQFGKRGRPLCDYLQWFDTAQSDEDKAHVERTARWARERYQRMKQEEQQEAKRKQEQEEIRIRRENIERQEAEAREADRERKRERARRAKEAGPEAIRKGNAPAHG</sequence>
<evidence type="ECO:0000256" key="1">
    <source>
        <dbReference type="SAM" id="MobiDB-lite"/>
    </source>
</evidence>